<protein>
    <submittedName>
        <fullName evidence="1">Uncharacterized protein</fullName>
    </submittedName>
</protein>
<dbReference type="EMBL" id="JABFAC010247938">
    <property type="protein sequence ID" value="MBA0637135.1"/>
    <property type="molecule type" value="Genomic_DNA"/>
</dbReference>
<proteinExistence type="predicted"/>
<keyword evidence="2" id="KW-1185">Reference proteome</keyword>
<name>A0A7J8TG07_GOSDV</name>
<evidence type="ECO:0000313" key="1">
    <source>
        <dbReference type="EMBL" id="MBA0637135.1"/>
    </source>
</evidence>
<sequence>MDAEVVATGGDGILDDLSLIQRKGYQNVMYDTQKI</sequence>
<accession>A0A7J8TG07</accession>
<evidence type="ECO:0000313" key="2">
    <source>
        <dbReference type="Proteomes" id="UP000593561"/>
    </source>
</evidence>
<gene>
    <name evidence="1" type="ORF">Godav_025371</name>
</gene>
<organism evidence="1 2">
    <name type="scientific">Gossypium davidsonii</name>
    <name type="common">Davidson's cotton</name>
    <name type="synonym">Gossypium klotzschianum subsp. davidsonii</name>
    <dbReference type="NCBI Taxonomy" id="34287"/>
    <lineage>
        <taxon>Eukaryota</taxon>
        <taxon>Viridiplantae</taxon>
        <taxon>Streptophyta</taxon>
        <taxon>Embryophyta</taxon>
        <taxon>Tracheophyta</taxon>
        <taxon>Spermatophyta</taxon>
        <taxon>Magnoliopsida</taxon>
        <taxon>eudicotyledons</taxon>
        <taxon>Gunneridae</taxon>
        <taxon>Pentapetalae</taxon>
        <taxon>rosids</taxon>
        <taxon>malvids</taxon>
        <taxon>Malvales</taxon>
        <taxon>Malvaceae</taxon>
        <taxon>Malvoideae</taxon>
        <taxon>Gossypium</taxon>
    </lineage>
</organism>
<dbReference type="Proteomes" id="UP000593561">
    <property type="component" value="Unassembled WGS sequence"/>
</dbReference>
<reference evidence="1 2" key="1">
    <citation type="journal article" date="2019" name="Genome Biol. Evol.">
        <title>Insights into the evolution of the New World diploid cottons (Gossypium, subgenus Houzingenia) based on genome sequencing.</title>
        <authorList>
            <person name="Grover C.E."/>
            <person name="Arick M.A. 2nd"/>
            <person name="Thrash A."/>
            <person name="Conover J.L."/>
            <person name="Sanders W.S."/>
            <person name="Peterson D.G."/>
            <person name="Frelichowski J.E."/>
            <person name="Scheffler J.A."/>
            <person name="Scheffler B.E."/>
            <person name="Wendel J.F."/>
        </authorList>
    </citation>
    <scope>NUCLEOTIDE SEQUENCE [LARGE SCALE GENOMIC DNA]</scope>
    <source>
        <strain evidence="1">27</strain>
        <tissue evidence="1">Leaf</tissue>
    </source>
</reference>
<dbReference type="AlphaFoldDB" id="A0A7J8TG07"/>
<comment type="caution">
    <text evidence="1">The sequence shown here is derived from an EMBL/GenBank/DDBJ whole genome shotgun (WGS) entry which is preliminary data.</text>
</comment>